<dbReference type="PANTHER" id="PTHR43088:SF1">
    <property type="entry name" value="SUBUNIT OF PYRUVATE:FLAVODOXIN OXIDOREDUCTASE"/>
    <property type="match status" value="1"/>
</dbReference>
<dbReference type="FunFam" id="3.40.50.970:FF:000022">
    <property type="entry name" value="2-oxoglutarate ferredoxin oxidoreductase alpha subunit"/>
    <property type="match status" value="1"/>
</dbReference>
<proteinExistence type="predicted"/>
<evidence type="ECO:0000256" key="2">
    <source>
        <dbReference type="SAM" id="Coils"/>
    </source>
</evidence>
<accession>A0A644VQJ5</accession>
<dbReference type="EC" id="1.2.7.3" evidence="5"/>
<dbReference type="InterPro" id="IPR029061">
    <property type="entry name" value="THDP-binding"/>
</dbReference>
<dbReference type="EMBL" id="VSSQ01000395">
    <property type="protein sequence ID" value="MPL93557.1"/>
    <property type="molecule type" value="Genomic_DNA"/>
</dbReference>
<dbReference type="CDD" id="cd07034">
    <property type="entry name" value="TPP_PYR_PFOR_IOR-alpha_like"/>
    <property type="match status" value="1"/>
</dbReference>
<gene>
    <name evidence="5" type="primary">korA_18</name>
    <name evidence="5" type="ORF">SDC9_39690</name>
</gene>
<keyword evidence="1 5" id="KW-0560">Oxidoreductase</keyword>
<dbReference type="InterPro" id="IPR052368">
    <property type="entry name" value="2-oxoacid_oxidoreductase"/>
</dbReference>
<feature type="domain" description="Pyruvate flavodoxin/ferredoxin oxidoreductase pyrimidine binding" evidence="3">
    <location>
        <begin position="16"/>
        <end position="251"/>
    </location>
</feature>
<dbReference type="Gene3D" id="3.40.50.920">
    <property type="match status" value="1"/>
</dbReference>
<dbReference type="FunFam" id="3.40.50.920:FF:000013">
    <property type="entry name" value="Ferredoxin oxidoreductase alpha subunit"/>
    <property type="match status" value="1"/>
</dbReference>
<keyword evidence="2" id="KW-0175">Coiled coil</keyword>
<evidence type="ECO:0000256" key="1">
    <source>
        <dbReference type="ARBA" id="ARBA00023002"/>
    </source>
</evidence>
<comment type="caution">
    <text evidence="5">The sequence shown here is derived from an EMBL/GenBank/DDBJ whole genome shotgun (WGS) entry which is preliminary data.</text>
</comment>
<evidence type="ECO:0000313" key="5">
    <source>
        <dbReference type="EMBL" id="MPL93557.1"/>
    </source>
</evidence>
<dbReference type="InterPro" id="IPR002880">
    <property type="entry name" value="Pyrv_Fd/Flavodoxin_OxRdtase_N"/>
</dbReference>
<dbReference type="InterPro" id="IPR009014">
    <property type="entry name" value="Transketo_C/PFOR_II"/>
</dbReference>
<feature type="domain" description="Pyruvate:ferredoxin oxidoreductase core" evidence="4">
    <location>
        <begin position="275"/>
        <end position="369"/>
    </location>
</feature>
<dbReference type="InterPro" id="IPR033412">
    <property type="entry name" value="PFOR_II"/>
</dbReference>
<feature type="coiled-coil region" evidence="2">
    <location>
        <begin position="243"/>
        <end position="270"/>
    </location>
</feature>
<protein>
    <submittedName>
        <fullName evidence="5">2-oxoglutarate oxidoreductase subunit KorA</fullName>
        <ecNumber evidence="5">1.2.7.3</ecNumber>
    </submittedName>
</protein>
<organism evidence="5">
    <name type="scientific">bioreactor metagenome</name>
    <dbReference type="NCBI Taxonomy" id="1076179"/>
    <lineage>
        <taxon>unclassified sequences</taxon>
        <taxon>metagenomes</taxon>
        <taxon>ecological metagenomes</taxon>
    </lineage>
</organism>
<dbReference type="SUPFAM" id="SSF52518">
    <property type="entry name" value="Thiamin diphosphate-binding fold (THDP-binding)"/>
    <property type="match status" value="1"/>
</dbReference>
<name>A0A644VQJ5_9ZZZZ</name>
<dbReference type="Pfam" id="PF01855">
    <property type="entry name" value="POR_N"/>
    <property type="match status" value="1"/>
</dbReference>
<evidence type="ECO:0000259" key="3">
    <source>
        <dbReference type="Pfam" id="PF01855"/>
    </source>
</evidence>
<dbReference type="NCBIfam" id="NF006412">
    <property type="entry name" value="PRK08659.1"/>
    <property type="match status" value="1"/>
</dbReference>
<dbReference type="AlphaFoldDB" id="A0A644VQJ5"/>
<dbReference type="PANTHER" id="PTHR43088">
    <property type="entry name" value="SUBUNIT OF PYRUVATE:FLAVODOXIN OXIDOREDUCTASE-RELATED"/>
    <property type="match status" value="1"/>
</dbReference>
<dbReference type="GO" id="GO:0047553">
    <property type="term" value="F:2-oxoglutarate synthase activity"/>
    <property type="evidence" value="ECO:0007669"/>
    <property type="project" value="UniProtKB-EC"/>
</dbReference>
<dbReference type="Gene3D" id="3.40.50.970">
    <property type="match status" value="1"/>
</dbReference>
<reference evidence="5" key="1">
    <citation type="submission" date="2019-08" db="EMBL/GenBank/DDBJ databases">
        <authorList>
            <person name="Kucharzyk K."/>
            <person name="Murdoch R.W."/>
            <person name="Higgins S."/>
            <person name="Loffler F."/>
        </authorList>
    </citation>
    <scope>NUCLEOTIDE SEQUENCE</scope>
</reference>
<sequence length="377" mass="41656">MPDVAFWQGNEAIAYGSLAAGCRFFGGYPITPSSEIAEIMAEELPKLNGRFIQMEDEIAGIAATIGGSIAGMKSLTATSGPGFSLKQENLGLAYMAEIPIVVVDVMRGGPSTGLPTKTAQQDVMQARWGTHGDHGTICYAPASVQECYEVAIKAFNAAERYRQPVLIMSDEIIGHMREKVLVPKIDPSKLVDRKRPADIPEKFVPYRPDPKDDLPCMASFGDGYTWHITGLTHNDWGFPTNNADEIEKKMKRLMRKIDRFRDDIVEYETVSAEDAEVIVLAYGSVARSSLRAVHEARNRGIKAGFFRPITLWPFPDKELEKLARKVKTIIVPELNCGQMVLEVERAVHGKAKVVAHNLVNGELFKPEEILAVIEEVA</sequence>
<evidence type="ECO:0000259" key="4">
    <source>
        <dbReference type="Pfam" id="PF17147"/>
    </source>
</evidence>
<dbReference type="SUPFAM" id="SSF52922">
    <property type="entry name" value="TK C-terminal domain-like"/>
    <property type="match status" value="1"/>
</dbReference>
<dbReference type="Pfam" id="PF17147">
    <property type="entry name" value="PFOR_II"/>
    <property type="match status" value="1"/>
</dbReference>